<dbReference type="AlphaFoldDB" id="A0A1G8M1M3"/>
<dbReference type="InterPro" id="IPR004626">
    <property type="entry name" value="RarD"/>
</dbReference>
<dbReference type="Proteomes" id="UP000199706">
    <property type="component" value="Unassembled WGS sequence"/>
</dbReference>
<evidence type="ECO:0000256" key="1">
    <source>
        <dbReference type="ARBA" id="ARBA00004651"/>
    </source>
</evidence>
<organism evidence="9 10">
    <name type="scientific">Paraburkholderia phenazinium</name>
    <dbReference type="NCBI Taxonomy" id="60549"/>
    <lineage>
        <taxon>Bacteria</taxon>
        <taxon>Pseudomonadati</taxon>
        <taxon>Pseudomonadota</taxon>
        <taxon>Betaproteobacteria</taxon>
        <taxon>Burkholderiales</taxon>
        <taxon>Burkholderiaceae</taxon>
        <taxon>Paraburkholderia</taxon>
    </lineage>
</organism>
<feature type="transmembrane region" description="Helical" evidence="8">
    <location>
        <begin position="219"/>
        <end position="243"/>
    </location>
</feature>
<evidence type="ECO:0000256" key="4">
    <source>
        <dbReference type="ARBA" id="ARBA00022475"/>
    </source>
</evidence>
<protein>
    <submittedName>
        <fullName evidence="9">Chloramphenicol-sensitive protein RarD</fullName>
    </submittedName>
</protein>
<evidence type="ECO:0000256" key="7">
    <source>
        <dbReference type="ARBA" id="ARBA00023136"/>
    </source>
</evidence>
<dbReference type="GO" id="GO:0005886">
    <property type="term" value="C:plasma membrane"/>
    <property type="evidence" value="ECO:0007669"/>
    <property type="project" value="UniProtKB-SubCell"/>
</dbReference>
<feature type="transmembrane region" description="Helical" evidence="8">
    <location>
        <begin position="249"/>
        <end position="269"/>
    </location>
</feature>
<evidence type="ECO:0000256" key="6">
    <source>
        <dbReference type="ARBA" id="ARBA00022989"/>
    </source>
</evidence>
<dbReference type="SUPFAM" id="SSF103481">
    <property type="entry name" value="Multidrug resistance efflux transporter EmrE"/>
    <property type="match status" value="2"/>
</dbReference>
<dbReference type="InterPro" id="IPR037185">
    <property type="entry name" value="EmrE-like"/>
</dbReference>
<feature type="transmembrane region" description="Helical" evidence="8">
    <location>
        <begin position="112"/>
        <end position="131"/>
    </location>
</feature>
<reference evidence="9 10" key="1">
    <citation type="submission" date="2016-10" db="EMBL/GenBank/DDBJ databases">
        <authorList>
            <person name="de Groot N.N."/>
        </authorList>
    </citation>
    <scope>NUCLEOTIDE SEQUENCE [LARGE SCALE GENOMIC DNA]</scope>
    <source>
        <strain evidence="9 10">LMG 2247</strain>
    </source>
</reference>
<feature type="transmembrane region" description="Helical" evidence="8">
    <location>
        <begin position="190"/>
        <end position="207"/>
    </location>
</feature>
<feature type="transmembrane region" description="Helical" evidence="8">
    <location>
        <begin position="278"/>
        <end position="299"/>
    </location>
</feature>
<evidence type="ECO:0000256" key="5">
    <source>
        <dbReference type="ARBA" id="ARBA00022692"/>
    </source>
</evidence>
<dbReference type="EMBL" id="FNCJ01000028">
    <property type="protein sequence ID" value="SDI61836.1"/>
    <property type="molecule type" value="Genomic_DNA"/>
</dbReference>
<dbReference type="NCBIfam" id="TIGR00688">
    <property type="entry name" value="rarD"/>
    <property type="match status" value="1"/>
</dbReference>
<keyword evidence="6 8" id="KW-1133">Transmembrane helix</keyword>
<feature type="transmembrane region" description="Helical" evidence="8">
    <location>
        <begin position="143"/>
        <end position="161"/>
    </location>
</feature>
<keyword evidence="4" id="KW-1003">Cell membrane</keyword>
<evidence type="ECO:0000256" key="2">
    <source>
        <dbReference type="ARBA" id="ARBA00007362"/>
    </source>
</evidence>
<feature type="transmembrane region" description="Helical" evidence="8">
    <location>
        <begin position="45"/>
        <end position="63"/>
    </location>
</feature>
<evidence type="ECO:0000313" key="9">
    <source>
        <dbReference type="EMBL" id="SDI61836.1"/>
    </source>
</evidence>
<feature type="transmembrane region" description="Helical" evidence="8">
    <location>
        <begin position="311"/>
        <end position="329"/>
    </location>
</feature>
<evidence type="ECO:0000313" key="10">
    <source>
        <dbReference type="Proteomes" id="UP000199706"/>
    </source>
</evidence>
<accession>A0A1G8M1M3</accession>
<gene>
    <name evidence="9" type="ORF">SAMN05216466_1289</name>
</gene>
<name>A0A1G8M1M3_9BURK</name>
<comment type="similarity">
    <text evidence="2">Belongs to the EamA transporter family.</text>
</comment>
<feature type="transmembrane region" description="Helical" evidence="8">
    <location>
        <begin position="168"/>
        <end position="184"/>
    </location>
</feature>
<comment type="subcellular location">
    <subcellularLocation>
        <location evidence="1">Cell membrane</location>
        <topology evidence="1">Multi-pass membrane protein</topology>
    </subcellularLocation>
</comment>
<proteinExistence type="inferred from homology"/>
<evidence type="ECO:0000256" key="8">
    <source>
        <dbReference type="SAM" id="Phobius"/>
    </source>
</evidence>
<sequence length="334" mass="36065">MSGAARLRDKFSNENTPCRVALLGACYACPHEGIHPMNTYEPGRGIALSVSASTLFALLSAYVKLLAPLSGLDIFAWRVVWTVPGALLLIALRQRLPLLRQLVARAVSEPRIGLALAASAAMLGAQLWVFLWAPLHGRMLEVSLGYFLLPLTMVLVGRLYYRERIDGLQWLAVACAAVGVAHELWATGAFSWPTLLVALGYPPYFVLRRKINADSLTAFALEMTLLLPFAIAQVVIGGSLTLVAGRLDMIFLLLPGLGALSTVALASYLKASRLLPMALFGILGYVEPVLLVLVSVTLLGETLTAQQLATYVPIWLAVGLTALHGVRLVRFAPR</sequence>
<feature type="transmembrane region" description="Helical" evidence="8">
    <location>
        <begin position="75"/>
        <end position="92"/>
    </location>
</feature>
<keyword evidence="7 8" id="KW-0472">Membrane</keyword>
<keyword evidence="5 8" id="KW-0812">Transmembrane</keyword>
<evidence type="ECO:0000256" key="3">
    <source>
        <dbReference type="ARBA" id="ARBA00022448"/>
    </source>
</evidence>
<keyword evidence="3" id="KW-0813">Transport</keyword>